<accession>A0A1J4V400</accession>
<dbReference type="InterPro" id="IPR005182">
    <property type="entry name" value="YdbS-like_PH"/>
</dbReference>
<name>A0A1J4V400_9BACT</name>
<feature type="transmembrane region" description="Helical" evidence="1">
    <location>
        <begin position="294"/>
        <end position="310"/>
    </location>
</feature>
<protein>
    <recommendedName>
        <fullName evidence="2">YdbS-like PH domain-containing protein</fullName>
    </recommendedName>
</protein>
<evidence type="ECO:0000256" key="1">
    <source>
        <dbReference type="SAM" id="Phobius"/>
    </source>
</evidence>
<feature type="transmembrane region" description="Helical" evidence="1">
    <location>
        <begin position="345"/>
        <end position="366"/>
    </location>
</feature>
<dbReference type="Proteomes" id="UP000183206">
    <property type="component" value="Unassembled WGS sequence"/>
</dbReference>
<feature type="transmembrane region" description="Helical" evidence="1">
    <location>
        <begin position="316"/>
        <end position="333"/>
    </location>
</feature>
<dbReference type="STRING" id="1805282.AUJ44_03535"/>
<evidence type="ECO:0000259" key="2">
    <source>
        <dbReference type="Pfam" id="PF03703"/>
    </source>
</evidence>
<feature type="domain" description="YdbS-like PH" evidence="2">
    <location>
        <begin position="111"/>
        <end position="177"/>
    </location>
</feature>
<dbReference type="EMBL" id="MNVO01000054">
    <property type="protein sequence ID" value="OIO31898.1"/>
    <property type="molecule type" value="Genomic_DNA"/>
</dbReference>
<gene>
    <name evidence="3" type="ORF">AUJ44_03535</name>
</gene>
<evidence type="ECO:0000313" key="3">
    <source>
        <dbReference type="EMBL" id="OIO31898.1"/>
    </source>
</evidence>
<sequence>MNIVGALFQAGWQQSDIDDTFRLFDSPVSVRDIPQEISQAESGRMTAPRASRVITEREYPITLLWVFKYPIIIITVSIIGLLFGYWFPDLLFALPILPVYMLYKRKKITFAIGQHTLQASGVFQQRKNIDTQYSAIVLVNFHQDFFDMIFGLGEVNINLVSKRTDKNGLPIKKPQRFFTFDMSSRLNEDNFSISGVTKENGEILESIILDRIQNAASVGQGVAAIGMAPEDSEQAAQALQRYVDAEIRVRTTPESLRATLLARGWLSSEIEVAMAHSGVTGVINTKSVQVTRKNWVAIVSIPLFIFGVGAYFLNGFVAMLCFFSGFVFGIIGVRSNKKWLAITGIVLNTLALLLVSALFAAVFYVYTTGNAPFGKHFTEQEWVNLGFPVEKYK</sequence>
<organism evidence="3 4">
    <name type="scientific">Candidatus Nomurabacteria bacterium CG1_02_47_685</name>
    <dbReference type="NCBI Taxonomy" id="1805282"/>
    <lineage>
        <taxon>Bacteria</taxon>
        <taxon>Candidatus Nomuraibacteriota</taxon>
    </lineage>
</organism>
<feature type="transmembrane region" description="Helical" evidence="1">
    <location>
        <begin position="85"/>
        <end position="103"/>
    </location>
</feature>
<evidence type="ECO:0000313" key="4">
    <source>
        <dbReference type="Proteomes" id="UP000183206"/>
    </source>
</evidence>
<dbReference type="Pfam" id="PF03703">
    <property type="entry name" value="bPH_2"/>
    <property type="match status" value="1"/>
</dbReference>
<keyword evidence="1" id="KW-0472">Membrane</keyword>
<keyword evidence="1" id="KW-1133">Transmembrane helix</keyword>
<comment type="caution">
    <text evidence="3">The sequence shown here is derived from an EMBL/GenBank/DDBJ whole genome shotgun (WGS) entry which is preliminary data.</text>
</comment>
<reference evidence="3 4" key="1">
    <citation type="journal article" date="2016" name="Environ. Microbiol.">
        <title>Genomic resolution of a cold subsurface aquifer community provides metabolic insights for novel microbes adapted to high CO concentrations.</title>
        <authorList>
            <person name="Probst A.J."/>
            <person name="Castelle C.J."/>
            <person name="Singh A."/>
            <person name="Brown C.T."/>
            <person name="Anantharaman K."/>
            <person name="Sharon I."/>
            <person name="Hug L.A."/>
            <person name="Burstein D."/>
            <person name="Emerson J.B."/>
            <person name="Thomas B.C."/>
            <person name="Banfield J.F."/>
        </authorList>
    </citation>
    <scope>NUCLEOTIDE SEQUENCE [LARGE SCALE GENOMIC DNA]</scope>
    <source>
        <strain evidence="3">CG1_02_47_685</strain>
    </source>
</reference>
<proteinExistence type="predicted"/>
<dbReference type="AlphaFoldDB" id="A0A1J4V400"/>
<keyword evidence="1" id="KW-0812">Transmembrane</keyword>
<feature type="transmembrane region" description="Helical" evidence="1">
    <location>
        <begin position="59"/>
        <end position="79"/>
    </location>
</feature>